<dbReference type="Proteomes" id="UP000215433">
    <property type="component" value="Unassembled WGS sequence"/>
</dbReference>
<organism evidence="1 2">
    <name type="scientific">Bifidobacterium vansinderenii</name>
    <dbReference type="NCBI Taxonomy" id="1984871"/>
    <lineage>
        <taxon>Bacteria</taxon>
        <taxon>Bacillati</taxon>
        <taxon>Actinomycetota</taxon>
        <taxon>Actinomycetes</taxon>
        <taxon>Bifidobacteriales</taxon>
        <taxon>Bifidobacteriaceae</taxon>
        <taxon>Bifidobacterium</taxon>
    </lineage>
</organism>
<keyword evidence="2" id="KW-1185">Reference proteome</keyword>
<dbReference type="AlphaFoldDB" id="A0A229VUC8"/>
<dbReference type="RefSeq" id="WP_158214226.1">
    <property type="nucleotide sequence ID" value="NZ_NEWD01000066.1"/>
</dbReference>
<reference evidence="1 2" key="1">
    <citation type="submission" date="2017-05" db="EMBL/GenBank/DDBJ databases">
        <title>Bifidobacterium vansinderenii sp. nov.</title>
        <authorList>
            <person name="Lugli G.A."/>
            <person name="Duranti S."/>
            <person name="Mangifesta M."/>
        </authorList>
    </citation>
    <scope>NUCLEOTIDE SEQUENCE [LARGE SCALE GENOMIC DNA]</scope>
    <source>
        <strain evidence="1 2">Tam10B</strain>
    </source>
</reference>
<dbReference type="EMBL" id="NEWD01000066">
    <property type="protein sequence ID" value="OXM99223.1"/>
    <property type="molecule type" value="Genomic_DNA"/>
</dbReference>
<proteinExistence type="predicted"/>
<accession>A0A229VUC8</accession>
<name>A0A229VUC8_9BIFI</name>
<comment type="caution">
    <text evidence="1">The sequence shown here is derived from an EMBL/GenBank/DDBJ whole genome shotgun (WGS) entry which is preliminary data.</text>
</comment>
<feature type="non-terminal residue" evidence="1">
    <location>
        <position position="1"/>
    </location>
</feature>
<gene>
    <name evidence="1" type="ORF">Tam10B_2542</name>
</gene>
<evidence type="ECO:0000313" key="1">
    <source>
        <dbReference type="EMBL" id="OXM99223.1"/>
    </source>
</evidence>
<protein>
    <submittedName>
        <fullName evidence="1">Uncharacterized protein</fullName>
    </submittedName>
</protein>
<evidence type="ECO:0000313" key="2">
    <source>
        <dbReference type="Proteomes" id="UP000215433"/>
    </source>
</evidence>
<sequence>QLLQTEHDILKEANEQRLKNQGQSNIENRSRPLLLVTSRAYSVIRYDLGLTRKQIKIKPDGKKQIKFKPASERVLKDIKPWQIIPWPHHSGSNGHFQAKELIEAYGRAFCAINYVDDGQTKLPISTDSSEEKLKNFFCIRFYKDNQGRFRDLMDTVFKVDDPSLKRIEDALEKDPTFSEGTVSHLDETAIARIIDLLFQNANEDDDTAARLNEFRECFKHALATSSKIKAKDVMKLFTDMIKAEAPIIKKFGEPDKPKKDKDKTLKELFNDAWNAEQKLIDEASATSQQ</sequence>